<dbReference type="Gene3D" id="4.10.220.110">
    <property type="match status" value="1"/>
</dbReference>
<dbReference type="SUPFAM" id="SSF69349">
    <property type="entry name" value="Phage fibre proteins"/>
    <property type="match status" value="1"/>
</dbReference>
<accession>A0A1M7Z2L3</accession>
<dbReference type="InterPro" id="IPR006531">
    <property type="entry name" value="Gp5/Vgr_OB"/>
</dbReference>
<evidence type="ECO:0000313" key="5">
    <source>
        <dbReference type="Proteomes" id="UP000184600"/>
    </source>
</evidence>
<dbReference type="RefSeq" id="WP_073586507.1">
    <property type="nucleotide sequence ID" value="NZ_AP024897.1"/>
</dbReference>
<dbReference type="InterPro" id="IPR050708">
    <property type="entry name" value="T6SS_VgrG/RHS"/>
</dbReference>
<evidence type="ECO:0000259" key="2">
    <source>
        <dbReference type="Pfam" id="PF04717"/>
    </source>
</evidence>
<name>A0A1M7Z2L3_9VIBR</name>
<organism evidence="4 5">
    <name type="scientific">Vibrio quintilis</name>
    <dbReference type="NCBI Taxonomy" id="1117707"/>
    <lineage>
        <taxon>Bacteria</taxon>
        <taxon>Pseudomonadati</taxon>
        <taxon>Pseudomonadota</taxon>
        <taxon>Gammaproteobacteria</taxon>
        <taxon>Vibrionales</taxon>
        <taxon>Vibrionaceae</taxon>
        <taxon>Vibrio</taxon>
    </lineage>
</organism>
<gene>
    <name evidence="4" type="ORF">VQ7734_04850</name>
</gene>
<reference evidence="5" key="1">
    <citation type="submission" date="2016-12" db="EMBL/GenBank/DDBJ databases">
        <authorList>
            <person name="Rodrigo-Torres L."/>
            <person name="Arahal R.D."/>
            <person name="Lucena T."/>
        </authorList>
    </citation>
    <scope>NUCLEOTIDE SEQUENCE [LARGE SCALE GENOMIC DNA]</scope>
</reference>
<dbReference type="Gene3D" id="2.40.50.230">
    <property type="entry name" value="Gp5 N-terminal domain"/>
    <property type="match status" value="1"/>
</dbReference>
<dbReference type="NCBIfam" id="TIGR03361">
    <property type="entry name" value="VI_Rhs_Vgr"/>
    <property type="match status" value="1"/>
</dbReference>
<keyword evidence="5" id="KW-1185">Reference proteome</keyword>
<proteinExistence type="inferred from homology"/>
<dbReference type="PANTHER" id="PTHR32305">
    <property type="match status" value="1"/>
</dbReference>
<evidence type="ECO:0000313" key="4">
    <source>
        <dbReference type="EMBL" id="SHO59074.1"/>
    </source>
</evidence>
<dbReference type="Gene3D" id="3.55.50.10">
    <property type="entry name" value="Baseplate protein-like domains"/>
    <property type="match status" value="1"/>
</dbReference>
<dbReference type="InterPro" id="IPR017847">
    <property type="entry name" value="T6SS_RhsGE_Vgr_subset"/>
</dbReference>
<dbReference type="EMBL" id="FRFG01000093">
    <property type="protein sequence ID" value="SHO59074.1"/>
    <property type="molecule type" value="Genomic_DNA"/>
</dbReference>
<dbReference type="SUPFAM" id="SSF69255">
    <property type="entry name" value="gp5 N-terminal domain-like"/>
    <property type="match status" value="1"/>
</dbReference>
<dbReference type="Gene3D" id="2.30.110.50">
    <property type="match status" value="1"/>
</dbReference>
<evidence type="ECO:0000256" key="1">
    <source>
        <dbReference type="ARBA" id="ARBA00005558"/>
    </source>
</evidence>
<dbReference type="NCBIfam" id="TIGR01646">
    <property type="entry name" value="vgr_GE"/>
    <property type="match status" value="1"/>
</dbReference>
<dbReference type="Pfam" id="PF05954">
    <property type="entry name" value="Phage_GPD"/>
    <property type="match status" value="1"/>
</dbReference>
<dbReference type="OrthoDB" id="9762420at2"/>
<protein>
    <submittedName>
        <fullName evidence="4">Phage-related baseplate assembly protein</fullName>
    </submittedName>
</protein>
<dbReference type="AlphaFoldDB" id="A0A1M7Z2L3"/>
<dbReference type="InterPro" id="IPR037026">
    <property type="entry name" value="Vgr_OB-fold_dom_sf"/>
</dbReference>
<feature type="domain" description="Gp5/Type VI secretion system Vgr protein OB-fold" evidence="2">
    <location>
        <begin position="393"/>
        <end position="459"/>
    </location>
</feature>
<dbReference type="Pfam" id="PF04717">
    <property type="entry name" value="Phage_base_V"/>
    <property type="match status" value="1"/>
</dbReference>
<feature type="domain" description="Gp5/Type VI secretion system Vgr C-terminal trimerisation" evidence="3">
    <location>
        <begin position="478"/>
        <end position="582"/>
    </location>
</feature>
<sequence length="735" mass="80922">MRRLNFKLTIDGISDDTLVVRGFQGNESISDSVDSSGNPYFGYRYHIDLASRSSSSLPAKKVIDSKALLEVIRNGKVVQKVHGVIRTLDKHDTGHHHTFYSITLVPSLERLALRRNSRIFQQKNAQDIISIILGEIGISDFCFDLKRTPAVREYCVQYRENDLAFFHRLAAEEGMMYMYTHEDSKHMLVITDHDKGFPKLGGKAPYNCLSGGANPDGYISSMTERKQSEVSSIEMRDYSFKKPDYNFSQKEDGTAMDYQEEMYEHFDFPGRFKDDGNGKAFTKIRLEYLRRAAHTVSGQSDETKIQAGQRFEVKEHDDDAMNRLWLAVQVSHTGSQPQALEEGSSGGGTDYSNQFTLIPGDSVWRAHPQPKPRVDGPCIALVVGPPGEEIYTDEHGRVKLHFPWDRYDGSDDKSSCWIRVSQGWAGAQQGMVTVPRIGNEVIVSFLHGDPDQPIVTGRTFHASNTPPYALPANKTKTVLRTQTHQGKGYNELSFEDQSGSEKISLHAQKDIETLIENDSTTDIKHDRHETIENDQYGNIKKADHLVIEGEQRSKITKNRTVSVDKEFHQKVAGKMALDAGSEVHLKGGNSVVLQAGSEITVKVGGTFIKLDPGGVSVVGPAINLNSGGSAGSGSGYGGEDAVMPKILEALEPPEELVPPEITGMTGAEAVIVDYVEKPKPPAKPMTPTVIPVTPAMVQQAATDIKQGTPVTQTCQKPGDSDNCPLGDKCPCKGNA</sequence>
<dbReference type="STRING" id="1117707.VQ7734_04850"/>
<dbReference type="PANTHER" id="PTHR32305:SF11">
    <property type="entry name" value="TYPE VI SECRETION SYSTEM SPIKE PROTEIN VGRG3"/>
    <property type="match status" value="1"/>
</dbReference>
<dbReference type="InterPro" id="IPR006533">
    <property type="entry name" value="T6SS_Vgr_RhsGE"/>
</dbReference>
<dbReference type="InterPro" id="IPR054030">
    <property type="entry name" value="Gp5_Vgr_C"/>
</dbReference>
<dbReference type="Proteomes" id="UP000184600">
    <property type="component" value="Unassembled WGS sequence"/>
</dbReference>
<dbReference type="SUPFAM" id="SSF69279">
    <property type="entry name" value="Phage tail proteins"/>
    <property type="match status" value="2"/>
</dbReference>
<comment type="similarity">
    <text evidence="1">Belongs to the VgrG protein family.</text>
</comment>
<evidence type="ECO:0000259" key="3">
    <source>
        <dbReference type="Pfam" id="PF22178"/>
    </source>
</evidence>
<dbReference type="Pfam" id="PF22178">
    <property type="entry name" value="Gp5_trimer_C"/>
    <property type="match status" value="1"/>
</dbReference>